<feature type="domain" description="Glycoside hydrolase family 3 N-terminal" evidence="4">
    <location>
        <begin position="27"/>
        <end position="352"/>
    </location>
</feature>
<keyword evidence="2" id="KW-0378">Hydrolase</keyword>
<gene>
    <name evidence="5" type="ORF">EPA93_23560</name>
</gene>
<accession>A0A4V0YZ81</accession>
<dbReference type="PANTHER" id="PTHR30480">
    <property type="entry name" value="BETA-HEXOSAMINIDASE-RELATED"/>
    <property type="match status" value="1"/>
</dbReference>
<evidence type="ECO:0000256" key="3">
    <source>
        <dbReference type="ARBA" id="ARBA00023295"/>
    </source>
</evidence>
<evidence type="ECO:0000256" key="1">
    <source>
        <dbReference type="ARBA" id="ARBA00005336"/>
    </source>
</evidence>
<dbReference type="Gene3D" id="3.20.20.300">
    <property type="entry name" value="Glycoside hydrolase, family 3, N-terminal domain"/>
    <property type="match status" value="1"/>
</dbReference>
<dbReference type="GO" id="GO:0004553">
    <property type="term" value="F:hydrolase activity, hydrolyzing O-glycosyl compounds"/>
    <property type="evidence" value="ECO:0007669"/>
    <property type="project" value="InterPro"/>
</dbReference>
<dbReference type="InterPro" id="IPR036962">
    <property type="entry name" value="Glyco_hydro_3_N_sf"/>
</dbReference>
<keyword evidence="3" id="KW-0326">Glycosidase</keyword>
<dbReference type="InterPro" id="IPR017853">
    <property type="entry name" value="GH"/>
</dbReference>
<protein>
    <submittedName>
        <fullName evidence="5">Beta-N-acetylhexosaminidase</fullName>
    </submittedName>
</protein>
<dbReference type="KEGG" id="kbs:EPA93_23560"/>
<dbReference type="InterPro" id="IPR050226">
    <property type="entry name" value="NagZ_Beta-hexosaminidase"/>
</dbReference>
<keyword evidence="6" id="KW-1185">Reference proteome</keyword>
<dbReference type="GO" id="GO:0005975">
    <property type="term" value="P:carbohydrate metabolic process"/>
    <property type="evidence" value="ECO:0007669"/>
    <property type="project" value="InterPro"/>
</dbReference>
<proteinExistence type="inferred from homology"/>
<evidence type="ECO:0000313" key="5">
    <source>
        <dbReference type="EMBL" id="QBD78801.1"/>
    </source>
</evidence>
<reference evidence="5 6" key="1">
    <citation type="submission" date="2019-01" db="EMBL/GenBank/DDBJ databases">
        <title>Ktedonosporobacter rubrisoli SCAWS-G2.</title>
        <authorList>
            <person name="Huang Y."/>
            <person name="Yan B."/>
        </authorList>
    </citation>
    <scope>NUCLEOTIDE SEQUENCE [LARGE SCALE GENOMIC DNA]</scope>
    <source>
        <strain evidence="5 6">SCAWS-G2</strain>
    </source>
</reference>
<dbReference type="InterPro" id="IPR001764">
    <property type="entry name" value="Glyco_hydro_3_N"/>
</dbReference>
<sequence length="558" mass="61091">MPQMRNVGKQSRKSRSVMQSYTDGMSLEEQIGHLLVAGFWGLSPTPEIIDLIQNYHVNNIILFTRNVRDTQQVLDMTQSLQKIARDAGHRSPLLIMIDQENGLVSRLGRGSTVFPGNMALGAIGSEQIAYETALATGRELQALGINMNLAPVVDVNNNPANPVIGVRSFGEDPHYVARLGSAVVKGYREAGVITDLKHFPGHGDTAVDSHLALPSIPYDMARLESMELIPFKAAIEAGADTVMIAHLYLPQIMPEADIPSSVSASIINGLLRTQLGFKGVVISDCLEMHAILDTIGSSRASVLALQAGTDLILVSHTYERQRAAFEAIRSAVKEGELTQEVINQAVERVAQLKARYLSWDNLPAPKIPEWVGGPAHLQLQQHSYELSTTLVRNDSGLIPVKLGPDERLLVLTPQKKELSKVIDRHYVGEAFIEDLQKRHAHVEHLAVQLPLTAEGREEILQAADKADLLLVLTVNANLDPEQAELMKKLLATGKRVIGLAVYNPYDLLAFPELPTCLVTYEYTLPALQSAIRVIFGEQQAHGSLPISLPGLYTRGHHA</sequence>
<dbReference type="Gene3D" id="3.40.50.1700">
    <property type="entry name" value="Glycoside hydrolase family 3 C-terminal domain"/>
    <property type="match status" value="1"/>
</dbReference>
<name>A0A4V0YZ81_KTERU</name>
<comment type="similarity">
    <text evidence="1">Belongs to the glycosyl hydrolase 3 family.</text>
</comment>
<dbReference type="AlphaFoldDB" id="A0A4V0YZ81"/>
<evidence type="ECO:0000256" key="2">
    <source>
        <dbReference type="ARBA" id="ARBA00022801"/>
    </source>
</evidence>
<dbReference type="InterPro" id="IPR036881">
    <property type="entry name" value="Glyco_hydro_3_C_sf"/>
</dbReference>
<dbReference type="PANTHER" id="PTHR30480:SF16">
    <property type="entry name" value="GLYCOSIDE HYDROLASE FAMILY 3 DOMAIN PROTEIN"/>
    <property type="match status" value="1"/>
</dbReference>
<dbReference type="OrthoDB" id="9805821at2"/>
<dbReference type="Pfam" id="PF00933">
    <property type="entry name" value="Glyco_hydro_3"/>
    <property type="match status" value="1"/>
</dbReference>
<organism evidence="5 6">
    <name type="scientific">Ktedonosporobacter rubrisoli</name>
    <dbReference type="NCBI Taxonomy" id="2509675"/>
    <lineage>
        <taxon>Bacteria</taxon>
        <taxon>Bacillati</taxon>
        <taxon>Chloroflexota</taxon>
        <taxon>Ktedonobacteria</taxon>
        <taxon>Ktedonobacterales</taxon>
        <taxon>Ktedonosporobacteraceae</taxon>
        <taxon>Ktedonosporobacter</taxon>
    </lineage>
</organism>
<dbReference type="Proteomes" id="UP000290365">
    <property type="component" value="Chromosome"/>
</dbReference>
<evidence type="ECO:0000313" key="6">
    <source>
        <dbReference type="Proteomes" id="UP000290365"/>
    </source>
</evidence>
<dbReference type="SUPFAM" id="SSF51445">
    <property type="entry name" value="(Trans)glycosidases"/>
    <property type="match status" value="1"/>
</dbReference>
<dbReference type="GO" id="GO:0009254">
    <property type="term" value="P:peptidoglycan turnover"/>
    <property type="evidence" value="ECO:0007669"/>
    <property type="project" value="TreeGrafter"/>
</dbReference>
<dbReference type="EMBL" id="CP035758">
    <property type="protein sequence ID" value="QBD78801.1"/>
    <property type="molecule type" value="Genomic_DNA"/>
</dbReference>
<evidence type="ECO:0000259" key="4">
    <source>
        <dbReference type="Pfam" id="PF00933"/>
    </source>
</evidence>